<feature type="transmembrane region" description="Helical" evidence="3">
    <location>
        <begin position="68"/>
        <end position="89"/>
    </location>
</feature>
<organism evidence="5">
    <name type="scientific">uncultured Microgenomates bacterium Rifle_16ft_4_minimus_37633</name>
    <dbReference type="NCBI Taxonomy" id="1665114"/>
    <lineage>
        <taxon>Bacteria</taxon>
        <taxon>Candidatus Microgenomatota</taxon>
        <taxon>environmental samples</taxon>
    </lineage>
</organism>
<dbReference type="Pfam" id="PF07703">
    <property type="entry name" value="A2M_BRD"/>
    <property type="match status" value="1"/>
</dbReference>
<proteinExistence type="predicted"/>
<feature type="compositionally biased region" description="Polar residues" evidence="2">
    <location>
        <begin position="1"/>
        <end position="11"/>
    </location>
</feature>
<reference evidence="5" key="1">
    <citation type="journal article" date="2015" name="ISME J.">
        <title>Aquifer environment selects for microbial species cohorts in sediment and groundwater.</title>
        <authorList>
            <person name="Hug L.A."/>
            <person name="Thomas B.C."/>
            <person name="Brown C.T."/>
            <person name="Frischkorn K.R."/>
            <person name="Williams K.H."/>
            <person name="Tringe S.G."/>
            <person name="Banfield J.F."/>
        </authorList>
    </citation>
    <scope>NUCLEOTIDE SEQUENCE</scope>
</reference>
<evidence type="ECO:0000256" key="1">
    <source>
        <dbReference type="ARBA" id="ARBA00022729"/>
    </source>
</evidence>
<sequence>MVTGSSSNLNTPDVPPVAKNTTPQAIVTKSNFQGSKLRKFLSSLKFKLSVLKDFIYDNWINLPKKQRIVIASVSGFLIVALSMLTIALVKNGGEALKRYGPRKFEMEIANFGDWKKLVIPQRQKPFFTLAASTTSKYGILPNENFILKTESPIGVNFIKNNIASSTPVNIVSLSNNEFKITPQKNLGLEEVITLSLGVKDKSVNTFNFDRDYSWVYQTQGKFRVVSSIPGDKKSQVPINTGVEIVFNQDNFNDPTPYLSIFPEFKFRTEIHAERFVIVPLDPLMEKTIYTVNLSKGLNLKYRNDPIAEDYSFTFQTKEKDITTHPPFFRISEDFQQISPSERFITKVETANWKSENTVNTEVYKFPTVETFIASRRKVDDSSGKWTTYYSENNAVDTSQLEKAMTADLKVESKDDIDYLQLPDALAEGLYVIQFRSTDNKRLEQLWLQSTTVTGFVSVGKEQTVVWANNIDGEPVPNASIALSGSTSEYRTYDNGTTVFTTPTTMFDESGHYITITDTDSNRVIIPVNNLSGNAPPGKLTPNDYISYLYNERYLYKPGDTLYFFGVIKDRSTNLVPANVTVKLKKSSSSLGAEFTKSINPGSDGSFLDNLKLDNIPTGWYDLELQVNDITLESTGFSVTEYEKPEMKIEVMADKKAIFTSESVNFTAVATFFDGTPATSIPITIRETKTQKTTSMTTGEAGEVIYTYQPKYSNSEYYPRYETVNFSLGTAQESKIEGFGSISVFGSRLMIDSDSDQDGNKAKLKATVFNVDLNKINSSESSEYQGSPTQNKEASLTINKTWYEKKETGTYYDFIEKVTRKTYQYIRHQDTVENKKLTTDTHGEISYEFQLEEGKSFTAILEVSDQDGHPAKTSEYYYLSASDSETKGKEIDSPQLNLDKDNGSFSLDEEVKLNIILGESEYPDNDKNRFLFILANRGRQEITLSDNPRYSFTYREDYIPNIFVGAYIFTGKYYTQVSTPCREVSYCSYYNYYGRENNFNGLQITYKIDDSKLSLTINPDKENYQPGNSAKISVKVEKNSVPIQDASVNLVLVDEALAAMDAVRTPSILTSLYNKVEDLIYYNYATHEPVITNESGAEMGGGGGGDRDIFKDAVFFGLNQEVTDENGVAVFIFTLPDNITTWVTYAQALTNKIEAGQTEGKVIVTKDFFVTSQFPKQFLIKDKPELTGGSFGKNLSKDSTVDFKAIFYKDNQEIQSSSKSTQAFKSINFTFPSINTGSYSASLRGKAGDMEDGIRLPFNVISSRLNLEYFKKYELEKGQTMSKVDMEDVKEDKPIKLVINDLGKGIYYSQLTRFCRSGSNRLEKQIAKSSASKILVDKFDDEKCKVDSSILEDFQYYNGGLSQVKWGGSDLPTTAWAIFVDSEPYNKNDMIKFFESLSNQSQGGNLQKIYASWGLTSLGKPKITDLQSLAQSALTYEEKVTLALALTTAGDTARARDLYYDLLADYAYEYSPYIRIQAELKGKSQIDSYIENTARALLLGSLVDKTYDQSMQNYISDFKTSTQDVVIDLATIAFVKDQLDKLPDENTKFAFHSPTQNIEKDLIKGRNTTLNLTPADLKNFNLSVLEGKAEANFDYYIGTSGVAKLHTDNLLKIKRRYRKISKASGNMKVGEIVEVRIDFNLDFDKSPTGCYTITDHLPSGLKYISNPGVYGLTTEGFVSEKENNVIEGYFCNSPWWQKYGSKYLNYFARASSVGNYIAEPAIMQSDNYLSNFQTTPEEIMTIEGTNL</sequence>
<dbReference type="Gene3D" id="2.60.40.1930">
    <property type="match status" value="1"/>
</dbReference>
<feature type="region of interest" description="Disordered" evidence="2">
    <location>
        <begin position="1"/>
        <end position="20"/>
    </location>
</feature>
<evidence type="ECO:0000256" key="3">
    <source>
        <dbReference type="SAM" id="Phobius"/>
    </source>
</evidence>
<accession>A0A0H4T737</accession>
<feature type="domain" description="Alpha-2-macroglobulin" evidence="4">
    <location>
        <begin position="1113"/>
        <end position="1204"/>
    </location>
</feature>
<keyword evidence="3" id="KW-0472">Membrane</keyword>
<dbReference type="InterPro" id="IPR011625">
    <property type="entry name" value="A2M_N_BRD"/>
</dbReference>
<protein>
    <submittedName>
        <fullName evidence="5">Alpha-2-macroglobulin</fullName>
    </submittedName>
</protein>
<dbReference type="InterPro" id="IPR051802">
    <property type="entry name" value="YfhM-like"/>
</dbReference>
<dbReference type="PANTHER" id="PTHR40094:SF1">
    <property type="entry name" value="UBIQUITIN DOMAIN-CONTAINING PROTEIN"/>
    <property type="match status" value="1"/>
</dbReference>
<keyword evidence="1" id="KW-0732">Signal</keyword>
<dbReference type="PANTHER" id="PTHR40094">
    <property type="entry name" value="ALPHA-2-MACROGLOBULIN HOMOLOG"/>
    <property type="match status" value="1"/>
</dbReference>
<evidence type="ECO:0000256" key="2">
    <source>
        <dbReference type="SAM" id="MobiDB-lite"/>
    </source>
</evidence>
<evidence type="ECO:0000313" key="5">
    <source>
        <dbReference type="EMBL" id="AKQ02252.1"/>
    </source>
</evidence>
<dbReference type="Pfam" id="PF00207">
    <property type="entry name" value="A2M"/>
    <property type="match status" value="1"/>
</dbReference>
<dbReference type="EMBL" id="KT006999">
    <property type="protein sequence ID" value="AKQ02252.1"/>
    <property type="molecule type" value="Genomic_DNA"/>
</dbReference>
<dbReference type="InterPro" id="IPR001599">
    <property type="entry name" value="Macroglobln_a2"/>
</dbReference>
<dbReference type="InterPro" id="IPR032812">
    <property type="entry name" value="SbsA_Ig"/>
</dbReference>
<keyword evidence="3" id="KW-1133">Transmembrane helix</keyword>
<evidence type="ECO:0000259" key="4">
    <source>
        <dbReference type="SMART" id="SM01360"/>
    </source>
</evidence>
<keyword evidence="3" id="KW-0812">Transmembrane</keyword>
<dbReference type="GO" id="GO:0004866">
    <property type="term" value="F:endopeptidase inhibitor activity"/>
    <property type="evidence" value="ECO:0007669"/>
    <property type="project" value="InterPro"/>
</dbReference>
<dbReference type="SMART" id="SM01360">
    <property type="entry name" value="A2M"/>
    <property type="match status" value="1"/>
</dbReference>
<dbReference type="Pfam" id="PF13205">
    <property type="entry name" value="Big_5"/>
    <property type="match status" value="1"/>
</dbReference>
<name>A0A0H4T737_9BACT</name>